<organism evidence="1 2">
    <name type="scientific">Winslowiella toletana</name>
    <dbReference type="NCBI Taxonomy" id="92490"/>
    <lineage>
        <taxon>Bacteria</taxon>
        <taxon>Pseudomonadati</taxon>
        <taxon>Pseudomonadota</taxon>
        <taxon>Gammaproteobacteria</taxon>
        <taxon>Enterobacterales</taxon>
        <taxon>Erwiniaceae</taxon>
        <taxon>Winslowiella</taxon>
    </lineage>
</organism>
<name>A0ABS4P3M5_9GAMM</name>
<protein>
    <submittedName>
        <fullName evidence="1">Uncharacterized protein</fullName>
    </submittedName>
</protein>
<evidence type="ECO:0000313" key="1">
    <source>
        <dbReference type="EMBL" id="MBP2167255.1"/>
    </source>
</evidence>
<accession>A0ABS4P3M5</accession>
<proteinExistence type="predicted"/>
<reference evidence="2" key="1">
    <citation type="submission" date="2023-07" db="EMBL/GenBank/DDBJ databases">
        <title>Genome mining of underrepresented organisms for secondary metabolites.</title>
        <authorList>
            <person name="D'Agostino P.M."/>
        </authorList>
    </citation>
    <scope>NUCLEOTIDE SEQUENCE [LARGE SCALE GENOMIC DNA]</scope>
    <source>
        <strain evidence="2">WS4403</strain>
    </source>
</reference>
<gene>
    <name evidence="1" type="ORF">J2125_000447</name>
</gene>
<evidence type="ECO:0000313" key="2">
    <source>
        <dbReference type="Proteomes" id="UP001195624"/>
    </source>
</evidence>
<dbReference type="EMBL" id="JAGGMQ010000001">
    <property type="protein sequence ID" value="MBP2167255.1"/>
    <property type="molecule type" value="Genomic_DNA"/>
</dbReference>
<keyword evidence="2" id="KW-1185">Reference proteome</keyword>
<dbReference type="RefSeq" id="WP_017802681.1">
    <property type="nucleotide sequence ID" value="NZ_JAGGMQ010000001.1"/>
</dbReference>
<sequence>MTGSVALREEKFLFSWQFHRYDREMERLAKFIKESCHNRPVILKITVYAHNGGYITVMKKFITAVEMANEKNIKVELIFSGFAISAAAYLFSYFNYHRALSNVRVSAGSNLCVVYHKPRLIDPATSEIVLFATDVRDPANPRVDEKVILDLTADFDKVFSSMCKFLARTGRSLAPHLLNAYNLNGDVAIPFLRGEQKKYEVNYDSAN</sequence>
<comment type="caution">
    <text evidence="1">The sequence shown here is derived from an EMBL/GenBank/DDBJ whole genome shotgun (WGS) entry which is preliminary data.</text>
</comment>
<dbReference type="Proteomes" id="UP001195624">
    <property type="component" value="Unassembled WGS sequence"/>
</dbReference>